<name>A0A9P5MVT0_9AGAM</name>
<comment type="caution">
    <text evidence="2">The sequence shown here is derived from an EMBL/GenBank/DDBJ whole genome shotgun (WGS) entry which is preliminary data.</text>
</comment>
<protein>
    <submittedName>
        <fullName evidence="2">Uncharacterized protein</fullName>
    </submittedName>
</protein>
<feature type="region of interest" description="Disordered" evidence="1">
    <location>
        <begin position="339"/>
        <end position="361"/>
    </location>
</feature>
<accession>A0A9P5MVT0</accession>
<sequence length="616" mass="66531">MSIHSDTTGLLREMELVYQSITSYQPTITNPPILDSSAGPAALQDGQHLYGLRPFLEAVKRDLDVVKQFFADPDAALLPPPSTNAPYLIAVWKEVLSSPLPITAIGKTFYERSQVTSTGEGKKQARTQSSGKSTGVKIDVVGDNGHTWIRVNTHVIPLFAKNSRLLAEFRELDSYLTDSDGEDGASSDVACSSLPQTEFDNSLLRAGRALLAAARDNPVLGSNTPPEIVFRLTRIDPDATDESGNDPRIARTIESLRNMGLIIKLGERGAIKQLVESAPVLPSPPVLIPTLQINLDLSILIALVSDLAHAPLPESVDVAHERFIPSAAYVEWKRSRLRAKGGGSSDSTNVVREDTDDPLDPTQHSRALVEQLQQEMQKGIFQEIHERLFTSPPLVEFWTTPEARDRCLRIVAKVGGPAEKRRARALFPTSSVDGGVSPSLSEQETQYWIDSRHQHGFLPIPPIRIFSTSEPPLLPSSSQPARFFGALEATCRALLAAGGAPRPRATMESEGEGEGEGEGGEIQRAPVVRANARLTTHTVQSMLRGAACGQTTLTANRASVKAMLWELKMHGYGVDARGGGGGVGAVKYAALWVLDPRSLAEGMRSDLVSSSSSTPV</sequence>
<proteinExistence type="predicted"/>
<keyword evidence="3" id="KW-1185">Reference proteome</keyword>
<reference evidence="2" key="2">
    <citation type="journal article" date="2020" name="Nat. Commun.">
        <title>Large-scale genome sequencing of mycorrhizal fungi provides insights into the early evolution of symbiotic traits.</title>
        <authorList>
            <person name="Miyauchi S."/>
            <person name="Kiss E."/>
            <person name="Kuo A."/>
            <person name="Drula E."/>
            <person name="Kohler A."/>
            <person name="Sanchez-Garcia M."/>
            <person name="Morin E."/>
            <person name="Andreopoulos B."/>
            <person name="Barry K.W."/>
            <person name="Bonito G."/>
            <person name="Buee M."/>
            <person name="Carver A."/>
            <person name="Chen C."/>
            <person name="Cichocki N."/>
            <person name="Clum A."/>
            <person name="Culley D."/>
            <person name="Crous P.W."/>
            <person name="Fauchery L."/>
            <person name="Girlanda M."/>
            <person name="Hayes R.D."/>
            <person name="Keri Z."/>
            <person name="LaButti K."/>
            <person name="Lipzen A."/>
            <person name="Lombard V."/>
            <person name="Magnuson J."/>
            <person name="Maillard F."/>
            <person name="Murat C."/>
            <person name="Nolan M."/>
            <person name="Ohm R.A."/>
            <person name="Pangilinan J."/>
            <person name="Pereira M.F."/>
            <person name="Perotto S."/>
            <person name="Peter M."/>
            <person name="Pfister S."/>
            <person name="Riley R."/>
            <person name="Sitrit Y."/>
            <person name="Stielow J.B."/>
            <person name="Szollosi G."/>
            <person name="Zifcakova L."/>
            <person name="Stursova M."/>
            <person name="Spatafora J.W."/>
            <person name="Tedersoo L."/>
            <person name="Vaario L.M."/>
            <person name="Yamada A."/>
            <person name="Yan M."/>
            <person name="Wang P."/>
            <person name="Xu J."/>
            <person name="Bruns T."/>
            <person name="Baldrian P."/>
            <person name="Vilgalys R."/>
            <person name="Dunand C."/>
            <person name="Henrissat B."/>
            <person name="Grigoriev I.V."/>
            <person name="Hibbett D."/>
            <person name="Nagy L.G."/>
            <person name="Martin F.M."/>
        </authorList>
    </citation>
    <scope>NUCLEOTIDE SEQUENCE</scope>
    <source>
        <strain evidence="2">Prilba</strain>
    </source>
</reference>
<reference evidence="2" key="1">
    <citation type="submission" date="2019-10" db="EMBL/GenBank/DDBJ databases">
        <authorList>
            <consortium name="DOE Joint Genome Institute"/>
            <person name="Kuo A."/>
            <person name="Miyauchi S."/>
            <person name="Kiss E."/>
            <person name="Drula E."/>
            <person name="Kohler A."/>
            <person name="Sanchez-Garcia M."/>
            <person name="Andreopoulos B."/>
            <person name="Barry K.W."/>
            <person name="Bonito G."/>
            <person name="Buee M."/>
            <person name="Carver A."/>
            <person name="Chen C."/>
            <person name="Cichocki N."/>
            <person name="Clum A."/>
            <person name="Culley D."/>
            <person name="Crous P.W."/>
            <person name="Fauchery L."/>
            <person name="Girlanda M."/>
            <person name="Hayes R."/>
            <person name="Keri Z."/>
            <person name="LaButti K."/>
            <person name="Lipzen A."/>
            <person name="Lombard V."/>
            <person name="Magnuson J."/>
            <person name="Maillard F."/>
            <person name="Morin E."/>
            <person name="Murat C."/>
            <person name="Nolan M."/>
            <person name="Ohm R."/>
            <person name="Pangilinan J."/>
            <person name="Pereira M."/>
            <person name="Perotto S."/>
            <person name="Peter M."/>
            <person name="Riley R."/>
            <person name="Sitrit Y."/>
            <person name="Stielow B."/>
            <person name="Szollosi G."/>
            <person name="Zifcakova L."/>
            <person name="Stursova M."/>
            <person name="Spatafora J.W."/>
            <person name="Tedersoo L."/>
            <person name="Vaario L.-M."/>
            <person name="Yamada A."/>
            <person name="Yan M."/>
            <person name="Wang P."/>
            <person name="Xu J."/>
            <person name="Bruns T."/>
            <person name="Baldrian P."/>
            <person name="Vilgalys R."/>
            <person name="Henrissat B."/>
            <person name="Grigoriev I.V."/>
            <person name="Hibbett D."/>
            <person name="Nagy L.G."/>
            <person name="Martin F.M."/>
        </authorList>
    </citation>
    <scope>NUCLEOTIDE SEQUENCE</scope>
    <source>
        <strain evidence="2">Prilba</strain>
    </source>
</reference>
<evidence type="ECO:0000313" key="2">
    <source>
        <dbReference type="EMBL" id="KAF8480050.1"/>
    </source>
</evidence>
<dbReference type="Proteomes" id="UP000759537">
    <property type="component" value="Unassembled WGS sequence"/>
</dbReference>
<evidence type="ECO:0000313" key="3">
    <source>
        <dbReference type="Proteomes" id="UP000759537"/>
    </source>
</evidence>
<dbReference type="AlphaFoldDB" id="A0A9P5MVT0"/>
<dbReference type="PANTHER" id="PTHR13379">
    <property type="entry name" value="UNCHARACTERIZED DUF1308"/>
    <property type="match status" value="1"/>
</dbReference>
<dbReference type="EMBL" id="WHVB01000008">
    <property type="protein sequence ID" value="KAF8480050.1"/>
    <property type="molecule type" value="Genomic_DNA"/>
</dbReference>
<feature type="region of interest" description="Disordered" evidence="1">
    <location>
        <begin position="499"/>
        <end position="525"/>
    </location>
</feature>
<dbReference type="OrthoDB" id="14527at2759"/>
<organism evidence="2 3">
    <name type="scientific">Russula ochroleuca</name>
    <dbReference type="NCBI Taxonomy" id="152965"/>
    <lineage>
        <taxon>Eukaryota</taxon>
        <taxon>Fungi</taxon>
        <taxon>Dikarya</taxon>
        <taxon>Basidiomycota</taxon>
        <taxon>Agaricomycotina</taxon>
        <taxon>Agaricomycetes</taxon>
        <taxon>Russulales</taxon>
        <taxon>Russulaceae</taxon>
        <taxon>Russula</taxon>
    </lineage>
</organism>
<feature type="compositionally biased region" description="Acidic residues" evidence="1">
    <location>
        <begin position="509"/>
        <end position="519"/>
    </location>
</feature>
<feature type="region of interest" description="Disordered" evidence="1">
    <location>
        <begin position="116"/>
        <end position="135"/>
    </location>
</feature>
<dbReference type="PANTHER" id="PTHR13379:SF0">
    <property type="entry name" value="UPF0415 PROTEIN C7ORF25"/>
    <property type="match status" value="1"/>
</dbReference>
<gene>
    <name evidence="2" type="ORF">DFH94DRAFT_630872</name>
</gene>
<evidence type="ECO:0000256" key="1">
    <source>
        <dbReference type="SAM" id="MobiDB-lite"/>
    </source>
</evidence>